<dbReference type="Proteomes" id="UP001595843">
    <property type="component" value="Unassembled WGS sequence"/>
</dbReference>
<name>A0ABV8JD44_9BACL</name>
<reference evidence="3" key="1">
    <citation type="journal article" date="2019" name="Int. J. Syst. Evol. Microbiol.">
        <title>The Global Catalogue of Microorganisms (GCM) 10K type strain sequencing project: providing services to taxonomists for standard genome sequencing and annotation.</title>
        <authorList>
            <consortium name="The Broad Institute Genomics Platform"/>
            <consortium name="The Broad Institute Genome Sequencing Center for Infectious Disease"/>
            <person name="Wu L."/>
            <person name="Ma J."/>
        </authorList>
    </citation>
    <scope>NUCLEOTIDE SEQUENCE [LARGE SCALE GENOMIC DNA]</scope>
    <source>
        <strain evidence="3">IBRC-M 10813</strain>
    </source>
</reference>
<dbReference type="RefSeq" id="WP_380700955.1">
    <property type="nucleotide sequence ID" value="NZ_JBHSAP010000001.1"/>
</dbReference>
<protein>
    <submittedName>
        <fullName evidence="2">Uncharacterized protein</fullName>
    </submittedName>
</protein>
<keyword evidence="1" id="KW-0472">Membrane</keyword>
<dbReference type="EMBL" id="JBHSAP010000001">
    <property type="protein sequence ID" value="MFC4075233.1"/>
    <property type="molecule type" value="Genomic_DNA"/>
</dbReference>
<proteinExistence type="predicted"/>
<feature type="transmembrane region" description="Helical" evidence="1">
    <location>
        <begin position="12"/>
        <end position="35"/>
    </location>
</feature>
<evidence type="ECO:0000313" key="2">
    <source>
        <dbReference type="EMBL" id="MFC4075233.1"/>
    </source>
</evidence>
<evidence type="ECO:0000256" key="1">
    <source>
        <dbReference type="SAM" id="Phobius"/>
    </source>
</evidence>
<keyword evidence="3" id="KW-1185">Reference proteome</keyword>
<accession>A0ABV8JD44</accession>
<organism evidence="2 3">
    <name type="scientific">Salinithrix halophila</name>
    <dbReference type="NCBI Taxonomy" id="1485204"/>
    <lineage>
        <taxon>Bacteria</taxon>
        <taxon>Bacillati</taxon>
        <taxon>Bacillota</taxon>
        <taxon>Bacilli</taxon>
        <taxon>Bacillales</taxon>
        <taxon>Thermoactinomycetaceae</taxon>
        <taxon>Salinithrix</taxon>
    </lineage>
</organism>
<keyword evidence="1" id="KW-0812">Transmembrane</keyword>
<evidence type="ECO:0000313" key="3">
    <source>
        <dbReference type="Proteomes" id="UP001595843"/>
    </source>
</evidence>
<keyword evidence="1" id="KW-1133">Transmembrane helix</keyword>
<sequence>MPWWFDPVLAGNLFVGAVSGVLIGEAIIRGIDYLIERGGRNRI</sequence>
<comment type="caution">
    <text evidence="2">The sequence shown here is derived from an EMBL/GenBank/DDBJ whole genome shotgun (WGS) entry which is preliminary data.</text>
</comment>
<gene>
    <name evidence="2" type="ORF">ACFOUO_00140</name>
</gene>